<dbReference type="EMBL" id="KN839439">
    <property type="protein sequence ID" value="KIJ89774.1"/>
    <property type="molecule type" value="Genomic_DNA"/>
</dbReference>
<keyword evidence="3" id="KW-1185">Reference proteome</keyword>
<evidence type="ECO:0000313" key="2">
    <source>
        <dbReference type="EMBL" id="KIJ89774.1"/>
    </source>
</evidence>
<dbReference type="Proteomes" id="UP000054477">
    <property type="component" value="Unassembled WGS sequence"/>
</dbReference>
<evidence type="ECO:0000313" key="3">
    <source>
        <dbReference type="Proteomes" id="UP000054477"/>
    </source>
</evidence>
<accession>A0A0C9WGN9</accession>
<protein>
    <submittedName>
        <fullName evidence="2">Uncharacterized protein</fullName>
    </submittedName>
</protein>
<evidence type="ECO:0000256" key="1">
    <source>
        <dbReference type="SAM" id="MobiDB-lite"/>
    </source>
</evidence>
<gene>
    <name evidence="2" type="ORF">K443DRAFT_15797</name>
</gene>
<reference evidence="3" key="2">
    <citation type="submission" date="2015-01" db="EMBL/GenBank/DDBJ databases">
        <title>Evolutionary Origins and Diversification of the Mycorrhizal Mutualists.</title>
        <authorList>
            <consortium name="DOE Joint Genome Institute"/>
            <consortium name="Mycorrhizal Genomics Consortium"/>
            <person name="Kohler A."/>
            <person name="Kuo A."/>
            <person name="Nagy L.G."/>
            <person name="Floudas D."/>
            <person name="Copeland A."/>
            <person name="Barry K.W."/>
            <person name="Cichocki N."/>
            <person name="Veneault-Fourrey C."/>
            <person name="LaButti K."/>
            <person name="Lindquist E.A."/>
            <person name="Lipzen A."/>
            <person name="Lundell T."/>
            <person name="Morin E."/>
            <person name="Murat C."/>
            <person name="Riley R."/>
            <person name="Ohm R."/>
            <person name="Sun H."/>
            <person name="Tunlid A."/>
            <person name="Henrissat B."/>
            <person name="Grigoriev I.V."/>
            <person name="Hibbett D.S."/>
            <person name="Martin F."/>
        </authorList>
    </citation>
    <scope>NUCLEOTIDE SEQUENCE [LARGE SCALE GENOMIC DNA]</scope>
    <source>
        <strain evidence="3">LaAM-08-1</strain>
    </source>
</reference>
<proteinExistence type="predicted"/>
<feature type="compositionally biased region" description="Low complexity" evidence="1">
    <location>
        <begin position="20"/>
        <end position="31"/>
    </location>
</feature>
<dbReference type="AlphaFoldDB" id="A0A0C9WGN9"/>
<sequence>MSMQHNNDGDDVRHDLHSCQPSVAAAPAQSQLKRGAEPILAEAKSDCWVVTPTSRLIPALAQKPA</sequence>
<dbReference type="OrthoDB" id="5106486at2759"/>
<dbReference type="HOGENOM" id="CLU_2850086_0_0_1"/>
<feature type="compositionally biased region" description="Basic and acidic residues" evidence="1">
    <location>
        <begin position="7"/>
        <end position="17"/>
    </location>
</feature>
<name>A0A0C9WGN9_9AGAR</name>
<reference evidence="2 3" key="1">
    <citation type="submission" date="2014-04" db="EMBL/GenBank/DDBJ databases">
        <authorList>
            <consortium name="DOE Joint Genome Institute"/>
            <person name="Kuo A."/>
            <person name="Kohler A."/>
            <person name="Nagy L.G."/>
            <person name="Floudas D."/>
            <person name="Copeland A."/>
            <person name="Barry K.W."/>
            <person name="Cichocki N."/>
            <person name="Veneault-Fourrey C."/>
            <person name="LaButti K."/>
            <person name="Lindquist E.A."/>
            <person name="Lipzen A."/>
            <person name="Lundell T."/>
            <person name="Morin E."/>
            <person name="Murat C."/>
            <person name="Sun H."/>
            <person name="Tunlid A."/>
            <person name="Henrissat B."/>
            <person name="Grigoriev I.V."/>
            <person name="Hibbett D.S."/>
            <person name="Martin F."/>
            <person name="Nordberg H.P."/>
            <person name="Cantor M.N."/>
            <person name="Hua S.X."/>
        </authorList>
    </citation>
    <scope>NUCLEOTIDE SEQUENCE [LARGE SCALE GENOMIC DNA]</scope>
    <source>
        <strain evidence="2 3">LaAM-08-1</strain>
    </source>
</reference>
<organism evidence="2 3">
    <name type="scientific">Laccaria amethystina LaAM-08-1</name>
    <dbReference type="NCBI Taxonomy" id="1095629"/>
    <lineage>
        <taxon>Eukaryota</taxon>
        <taxon>Fungi</taxon>
        <taxon>Dikarya</taxon>
        <taxon>Basidiomycota</taxon>
        <taxon>Agaricomycotina</taxon>
        <taxon>Agaricomycetes</taxon>
        <taxon>Agaricomycetidae</taxon>
        <taxon>Agaricales</taxon>
        <taxon>Agaricineae</taxon>
        <taxon>Hydnangiaceae</taxon>
        <taxon>Laccaria</taxon>
    </lineage>
</organism>
<feature type="region of interest" description="Disordered" evidence="1">
    <location>
        <begin position="1"/>
        <end position="31"/>
    </location>
</feature>